<proteinExistence type="predicted"/>
<keyword evidence="2" id="KW-1133">Transmembrane helix</keyword>
<evidence type="ECO:0000259" key="3">
    <source>
        <dbReference type="Pfam" id="PF08387"/>
    </source>
</evidence>
<sequence length="518" mass="58792">MAPMAPRKRARYCCGLCGLPKKGHVCHFAGGSSSARLVQGREEAPPPRDPPAAGAKKEEVTIITALPNDVLGTIISALPIDEAARTNAISKGWKHVWRDYTPLNLDDRDLHKMAWTGDNLVDLISDILEAPREVRARRLSLSTLCQHSGDRDRYPIFDRWFRSKVLDHLEDFHFSYQRVNNTEPLQDGELMPPLPPSALSFSSLRVASFGCCHFPENILALGGITFPYLIELTLCRITNSENTLHAMIAASPNLVYLYLHRNYHFRRVHISSQTIVRFRMFVDPDSDVMEELLIVNTPSLEEVMLWDQGDCGPRIIRVLVAPKLHILGCLHSDMMSTVQLGKTVLQVYMYLGATQGICIYHSFAILLIYIFFRALTIQAMVDSSLVSSLHNVKVLKLVVHGLRLNHVIDVLQCFPCLQQLHINTLMSHVPNKQNDNPAATTVECVDRHLKQVVVRNYSGKKPDYNFAKFFVLNARALESMKLHVPFSWNNEWRSRQRIKMDFKNRASPNALVYFEGTK</sequence>
<reference evidence="5" key="2">
    <citation type="submission" date="2018-10" db="UniProtKB">
        <authorList>
            <consortium name="EnsemblPlants"/>
        </authorList>
    </citation>
    <scope>IDENTIFICATION</scope>
</reference>
<keyword evidence="2" id="KW-0472">Membrane</keyword>
<dbReference type="InterPro" id="IPR036047">
    <property type="entry name" value="F-box-like_dom_sf"/>
</dbReference>
<dbReference type="PANTHER" id="PTHR32141">
    <property type="match status" value="1"/>
</dbReference>
<evidence type="ECO:0000256" key="1">
    <source>
        <dbReference type="SAM" id="MobiDB-lite"/>
    </source>
</evidence>
<keyword evidence="2" id="KW-0812">Transmembrane</keyword>
<accession>A0A3B6C1Y4</accession>
<dbReference type="InterPro" id="IPR055302">
    <property type="entry name" value="F-box_dom-containing"/>
</dbReference>
<evidence type="ECO:0000313" key="6">
    <source>
        <dbReference type="Proteomes" id="UP000019116"/>
    </source>
</evidence>
<organism evidence="5">
    <name type="scientific">Triticum aestivum</name>
    <name type="common">Wheat</name>
    <dbReference type="NCBI Taxonomy" id="4565"/>
    <lineage>
        <taxon>Eukaryota</taxon>
        <taxon>Viridiplantae</taxon>
        <taxon>Streptophyta</taxon>
        <taxon>Embryophyta</taxon>
        <taxon>Tracheophyta</taxon>
        <taxon>Spermatophyta</taxon>
        <taxon>Magnoliopsida</taxon>
        <taxon>Liliopsida</taxon>
        <taxon>Poales</taxon>
        <taxon>Poaceae</taxon>
        <taxon>BOP clade</taxon>
        <taxon>Pooideae</taxon>
        <taxon>Triticodae</taxon>
        <taxon>Triticeae</taxon>
        <taxon>Triticinae</taxon>
        <taxon>Triticum</taxon>
    </lineage>
</organism>
<dbReference type="PANTHER" id="PTHR32141:SF172">
    <property type="entry name" value="OS07G0286300 PROTEIN"/>
    <property type="match status" value="1"/>
</dbReference>
<feature type="domain" description="FBD" evidence="3">
    <location>
        <begin position="441"/>
        <end position="482"/>
    </location>
</feature>
<dbReference type="Gramene" id="TraesCS2B02G096900.2">
    <property type="protein sequence ID" value="TraesCS2B02G096900.2"/>
    <property type="gene ID" value="TraesCS2B02G096900"/>
</dbReference>
<dbReference type="AlphaFoldDB" id="A0A3B6C1Y4"/>
<evidence type="ECO:0000313" key="5">
    <source>
        <dbReference type="EnsemblPlants" id="TraesCS2B02G096900.2"/>
    </source>
</evidence>
<dbReference type="OrthoDB" id="629808at2759"/>
<feature type="region of interest" description="Disordered" evidence="1">
    <location>
        <begin position="37"/>
        <end position="56"/>
    </location>
</feature>
<dbReference type="Gramene" id="TraesPARA_EIv1.0_0599090.2">
    <property type="protein sequence ID" value="TraesPARA_EIv1.0_0599090.2.CDS"/>
    <property type="gene ID" value="TraesPARA_EIv1.0_0599090"/>
</dbReference>
<feature type="domain" description="F-box/LRR-repeat protein 15/At3g58940/PEG3-like LRR" evidence="4">
    <location>
        <begin position="158"/>
        <end position="349"/>
    </location>
</feature>
<protein>
    <submittedName>
        <fullName evidence="5">Uncharacterized protein</fullName>
    </submittedName>
</protein>
<dbReference type="SUPFAM" id="SSF81383">
    <property type="entry name" value="F-box domain"/>
    <property type="match status" value="1"/>
</dbReference>
<dbReference type="Pfam" id="PF08387">
    <property type="entry name" value="FBD"/>
    <property type="match status" value="1"/>
</dbReference>
<feature type="transmembrane region" description="Helical" evidence="2">
    <location>
        <begin position="347"/>
        <end position="372"/>
    </location>
</feature>
<dbReference type="Pfam" id="PF24758">
    <property type="entry name" value="LRR_At5g56370"/>
    <property type="match status" value="2"/>
</dbReference>
<feature type="domain" description="F-box/LRR-repeat protein 15/At3g58940/PEG3-like LRR" evidence="4">
    <location>
        <begin position="373"/>
        <end position="422"/>
    </location>
</feature>
<reference evidence="5" key="1">
    <citation type="submission" date="2018-08" db="EMBL/GenBank/DDBJ databases">
        <authorList>
            <person name="Rossello M."/>
        </authorList>
    </citation>
    <scope>NUCLEOTIDE SEQUENCE [LARGE SCALE GENOMIC DNA]</scope>
    <source>
        <strain evidence="5">cv. Chinese Spring</strain>
    </source>
</reference>
<dbReference type="Proteomes" id="UP000019116">
    <property type="component" value="Chromosome 2B"/>
</dbReference>
<dbReference type="InterPro" id="IPR055411">
    <property type="entry name" value="LRR_FXL15/At3g58940/PEG3-like"/>
</dbReference>
<keyword evidence="6" id="KW-1185">Reference proteome</keyword>
<dbReference type="InterPro" id="IPR006566">
    <property type="entry name" value="FBD"/>
</dbReference>
<evidence type="ECO:0000259" key="4">
    <source>
        <dbReference type="Pfam" id="PF24758"/>
    </source>
</evidence>
<dbReference type="Gramene" id="TraesCS2B03G0225300.2">
    <property type="protein sequence ID" value="TraesCS2B03G0225300.2.CDS"/>
    <property type="gene ID" value="TraesCS2B03G0225300"/>
</dbReference>
<evidence type="ECO:0000256" key="2">
    <source>
        <dbReference type="SAM" id="Phobius"/>
    </source>
</evidence>
<name>A0A3B6C1Y4_WHEAT</name>
<dbReference type="EnsemblPlants" id="TraesCS2B02G096900.2">
    <property type="protein sequence ID" value="TraesCS2B02G096900.2"/>
    <property type="gene ID" value="TraesCS2B02G096900"/>
</dbReference>